<reference evidence="2" key="1">
    <citation type="journal article" date="2020" name="Stud. Mycol.">
        <title>101 Dothideomycetes genomes: a test case for predicting lifestyles and emergence of pathogens.</title>
        <authorList>
            <person name="Haridas S."/>
            <person name="Albert R."/>
            <person name="Binder M."/>
            <person name="Bloem J."/>
            <person name="Labutti K."/>
            <person name="Salamov A."/>
            <person name="Andreopoulos B."/>
            <person name="Baker S."/>
            <person name="Barry K."/>
            <person name="Bills G."/>
            <person name="Bluhm B."/>
            <person name="Cannon C."/>
            <person name="Castanera R."/>
            <person name="Culley D."/>
            <person name="Daum C."/>
            <person name="Ezra D."/>
            <person name="Gonzalez J."/>
            <person name="Henrissat B."/>
            <person name="Kuo A."/>
            <person name="Liang C."/>
            <person name="Lipzen A."/>
            <person name="Lutzoni F."/>
            <person name="Magnuson J."/>
            <person name="Mondo S."/>
            <person name="Nolan M."/>
            <person name="Ohm R."/>
            <person name="Pangilinan J."/>
            <person name="Park H.-J."/>
            <person name="Ramirez L."/>
            <person name="Alfaro M."/>
            <person name="Sun H."/>
            <person name="Tritt A."/>
            <person name="Yoshinaga Y."/>
            <person name="Zwiers L.-H."/>
            <person name="Turgeon B."/>
            <person name="Goodwin S."/>
            <person name="Spatafora J."/>
            <person name="Crous P."/>
            <person name="Grigoriev I."/>
        </authorList>
    </citation>
    <scope>NUCLEOTIDE SEQUENCE</scope>
    <source>
        <strain evidence="2">CBS 690.94</strain>
    </source>
</reference>
<feature type="transmembrane region" description="Helical" evidence="1">
    <location>
        <begin position="7"/>
        <end position="29"/>
    </location>
</feature>
<name>A0A9P4UIJ0_9PLEO</name>
<gene>
    <name evidence="2" type="ORF">P171DRAFT_478283</name>
</gene>
<keyword evidence="1" id="KW-0812">Transmembrane</keyword>
<dbReference type="AlphaFoldDB" id="A0A9P4UIJ0"/>
<keyword evidence="1" id="KW-0472">Membrane</keyword>
<dbReference type="EMBL" id="MU001492">
    <property type="protein sequence ID" value="KAF2451235.1"/>
    <property type="molecule type" value="Genomic_DNA"/>
</dbReference>
<protein>
    <submittedName>
        <fullName evidence="2">Uncharacterized protein</fullName>
    </submittedName>
</protein>
<proteinExistence type="predicted"/>
<comment type="caution">
    <text evidence="2">The sequence shown here is derived from an EMBL/GenBank/DDBJ whole genome shotgun (WGS) entry which is preliminary data.</text>
</comment>
<evidence type="ECO:0000256" key="1">
    <source>
        <dbReference type="SAM" id="Phobius"/>
    </source>
</evidence>
<organism evidence="2 3">
    <name type="scientific">Karstenula rhodostoma CBS 690.94</name>
    <dbReference type="NCBI Taxonomy" id="1392251"/>
    <lineage>
        <taxon>Eukaryota</taxon>
        <taxon>Fungi</taxon>
        <taxon>Dikarya</taxon>
        <taxon>Ascomycota</taxon>
        <taxon>Pezizomycotina</taxon>
        <taxon>Dothideomycetes</taxon>
        <taxon>Pleosporomycetidae</taxon>
        <taxon>Pleosporales</taxon>
        <taxon>Massarineae</taxon>
        <taxon>Didymosphaeriaceae</taxon>
        <taxon>Karstenula</taxon>
    </lineage>
</organism>
<sequence length="56" mass="6196">MSPFTEFILNSIYLLCVAYVALSALEILLSESLPLKIAFLLGAAVGSFIIRHLQVW</sequence>
<keyword evidence="3" id="KW-1185">Reference proteome</keyword>
<feature type="transmembrane region" description="Helical" evidence="1">
    <location>
        <begin position="35"/>
        <end position="53"/>
    </location>
</feature>
<accession>A0A9P4UIJ0</accession>
<keyword evidence="1" id="KW-1133">Transmembrane helix</keyword>
<evidence type="ECO:0000313" key="3">
    <source>
        <dbReference type="Proteomes" id="UP000799764"/>
    </source>
</evidence>
<dbReference type="Proteomes" id="UP000799764">
    <property type="component" value="Unassembled WGS sequence"/>
</dbReference>
<evidence type="ECO:0000313" key="2">
    <source>
        <dbReference type="EMBL" id="KAF2451235.1"/>
    </source>
</evidence>